<dbReference type="Gene3D" id="2.60.40.4070">
    <property type="match status" value="1"/>
</dbReference>
<gene>
    <name evidence="2" type="ORF">D1614_05200</name>
</gene>
<evidence type="ECO:0000313" key="2">
    <source>
        <dbReference type="EMBL" id="RIJ50144.1"/>
    </source>
</evidence>
<dbReference type="Pfam" id="PF00932">
    <property type="entry name" value="LTD"/>
    <property type="match status" value="1"/>
</dbReference>
<dbReference type="Pfam" id="PF13585">
    <property type="entry name" value="CHU_C"/>
    <property type="match status" value="1"/>
</dbReference>
<dbReference type="EMBL" id="QWGR01000002">
    <property type="protein sequence ID" value="RIJ50144.1"/>
    <property type="molecule type" value="Genomic_DNA"/>
</dbReference>
<evidence type="ECO:0000259" key="1">
    <source>
        <dbReference type="Pfam" id="PF00932"/>
    </source>
</evidence>
<accession>A0A399T5C8</accession>
<dbReference type="InterPro" id="IPR001322">
    <property type="entry name" value="Lamin_tail_dom"/>
</dbReference>
<dbReference type="Proteomes" id="UP000265926">
    <property type="component" value="Unassembled WGS sequence"/>
</dbReference>
<proteinExistence type="predicted"/>
<reference evidence="2 3" key="1">
    <citation type="submission" date="2018-08" db="EMBL/GenBank/DDBJ databases">
        <title>Pallidiluteibacterium maritimus gen. nov., sp. nov., isolated from coastal sediment.</title>
        <authorList>
            <person name="Zhou L.Y."/>
        </authorList>
    </citation>
    <scope>NUCLEOTIDE SEQUENCE [LARGE SCALE GENOMIC DNA]</scope>
    <source>
        <strain evidence="2 3">XSD2</strain>
    </source>
</reference>
<dbReference type="SUPFAM" id="SSF74853">
    <property type="entry name" value="Lamin A/C globular tail domain"/>
    <property type="match status" value="1"/>
</dbReference>
<protein>
    <recommendedName>
        <fullName evidence="1">LTD domain-containing protein</fullName>
    </recommendedName>
</protein>
<dbReference type="AlphaFoldDB" id="A0A399T5C8"/>
<evidence type="ECO:0000313" key="3">
    <source>
        <dbReference type="Proteomes" id="UP000265926"/>
    </source>
</evidence>
<comment type="caution">
    <text evidence="2">The sequence shown here is derived from an EMBL/GenBank/DDBJ whole genome shotgun (WGS) entry which is preliminary data.</text>
</comment>
<dbReference type="OrthoDB" id="9758406at2"/>
<dbReference type="RefSeq" id="WP_119436831.1">
    <property type="nucleotide sequence ID" value="NZ_QWGR01000002.1"/>
</dbReference>
<keyword evidence="3" id="KW-1185">Reference proteome</keyword>
<dbReference type="InterPro" id="IPR036415">
    <property type="entry name" value="Lamin_tail_dom_sf"/>
</dbReference>
<name>A0A399T5C8_9BACT</name>
<organism evidence="2 3">
    <name type="scientific">Maribellus luteus</name>
    <dbReference type="NCBI Taxonomy" id="2305463"/>
    <lineage>
        <taxon>Bacteria</taxon>
        <taxon>Pseudomonadati</taxon>
        <taxon>Bacteroidota</taxon>
        <taxon>Bacteroidia</taxon>
        <taxon>Marinilabiliales</taxon>
        <taxon>Prolixibacteraceae</taxon>
        <taxon>Maribellus</taxon>
    </lineage>
</organism>
<feature type="domain" description="LTD" evidence="1">
    <location>
        <begin position="199"/>
        <end position="317"/>
    </location>
</feature>
<sequence>MEPNLQKILTFFLVFFSLSGHSQEIWNEHFPLPEKGIWGSGDGNTLLFDFEGITSWTLEYENVVLSNADDYAKTVTTSGGRFECRDINGEVVWRSEEIDISDYKNVSIQLIASETGSGDNPETKFLKAFYRVDDGPALLFENNGENAGNWGLDTAHQANLNGEKLQIVVQMNNHYASDKVILDEVVVSGEEKNPVFIEPGDVLISEVLFNPVPDGEDFVEIYNRSEKQIPLNKLYLASRDKELELTQIYALTTEKLFFEPNSYLALTKDTNGVFLWFTIECPGCFLQMEKFPSFNNDEDYVVLLNNELEVIDELSYTEDLHLPVFHDREGISLERISFSTPTNESTNWHSASSLSGYGTPGYKNSQAVDSLAENAAISFEPESFSPNGDGYNDEYLIRFQLEKPGYLCNVSIFDAAGRLITQLAQNSVLGTDEKLVWDGTDENGQVQKLGVYVVLVELYDLNGNITRYKDGVVLTDVLK</sequence>